<dbReference type="InterPro" id="IPR052800">
    <property type="entry name" value="DNA_Repair_Helicase_ZGRF1"/>
</dbReference>
<accession>A0A8B8KK15</accession>
<dbReference type="RefSeq" id="XP_027343194.1">
    <property type="nucleotide sequence ID" value="XM_027487393.1"/>
</dbReference>
<sequence>MTQKAKKYHDGFLRLNVRGSSGAQVMLFDTSRKLLDSRFLKKDDVIKPGESIAFDSYLIDIGELQARCTPDSNVLRDKCTNIESMKMDTDTQKISLGTDTHVTGRKSEWKVLYTSQLTQKAKKYHDGFLQLELCGSRGKQVVLCDLNKKPLERRFLKKDEIVRAGELVYFDGHLVEVGEPEGSHHSPAKLKEGCNGNDVFERKQEHGHNGCHKVKPSVAEGQPPREPCLGQDSVLNSTEIEGIKSNRRAPPIKPLRDANQILSFLQDPNLKSQEIYVPAGYSPNGYCQNITDMESTRTMKSLDITSSETACSGGNFQFTENVKMSLQKDAQTDTSEADIGLFISSSGNHSCLFTDEEKSGEKFSCKEETFPSFDLGF</sequence>
<gene>
    <name evidence="4" type="primary">LOC113855761</name>
</gene>
<protein>
    <submittedName>
        <fullName evidence="4">Uncharacterized protein LOC113855761</fullName>
    </submittedName>
</protein>
<dbReference type="AlphaFoldDB" id="A0A8B8KK15"/>
<dbReference type="PANTHER" id="PTHR28535">
    <property type="entry name" value="ZINC FINGER GRF-TYPE CONTAINING 1"/>
    <property type="match status" value="1"/>
</dbReference>
<reference evidence="4" key="2">
    <citation type="submission" date="2025-08" db="UniProtKB">
        <authorList>
            <consortium name="RefSeq"/>
        </authorList>
    </citation>
    <scope>IDENTIFICATION</scope>
    <source>
        <tissue evidence="4">Young leaves</tissue>
    </source>
</reference>
<dbReference type="Pfam" id="PF10382">
    <property type="entry name" value="ZGRF1-like_N"/>
    <property type="match status" value="2"/>
</dbReference>
<organism evidence="3 4">
    <name type="scientific">Abrus precatorius</name>
    <name type="common">Indian licorice</name>
    <name type="synonym">Glycine abrus</name>
    <dbReference type="NCBI Taxonomy" id="3816"/>
    <lineage>
        <taxon>Eukaryota</taxon>
        <taxon>Viridiplantae</taxon>
        <taxon>Streptophyta</taxon>
        <taxon>Embryophyta</taxon>
        <taxon>Tracheophyta</taxon>
        <taxon>Spermatophyta</taxon>
        <taxon>Magnoliopsida</taxon>
        <taxon>eudicotyledons</taxon>
        <taxon>Gunneridae</taxon>
        <taxon>Pentapetalae</taxon>
        <taxon>rosids</taxon>
        <taxon>fabids</taxon>
        <taxon>Fabales</taxon>
        <taxon>Fabaceae</taxon>
        <taxon>Papilionoideae</taxon>
        <taxon>50 kb inversion clade</taxon>
        <taxon>NPAAA clade</taxon>
        <taxon>indigoferoid/millettioid clade</taxon>
        <taxon>Abreae</taxon>
        <taxon>Abrus</taxon>
    </lineage>
</organism>
<proteinExistence type="predicted"/>
<dbReference type="GeneID" id="113855761"/>
<dbReference type="GO" id="GO:0035861">
    <property type="term" value="C:site of double-strand break"/>
    <property type="evidence" value="ECO:0007669"/>
    <property type="project" value="TreeGrafter"/>
</dbReference>
<feature type="region of interest" description="Disordered" evidence="1">
    <location>
        <begin position="207"/>
        <end position="232"/>
    </location>
</feature>
<evidence type="ECO:0000259" key="2">
    <source>
        <dbReference type="Pfam" id="PF10382"/>
    </source>
</evidence>
<evidence type="ECO:0000313" key="4">
    <source>
        <dbReference type="RefSeq" id="XP_027343194.1"/>
    </source>
</evidence>
<reference evidence="3" key="1">
    <citation type="journal article" date="2019" name="Toxins">
        <title>Detection of Abrin-Like and Prepropulchellin-Like Toxin Genes and Transcripts Using Whole Genome Sequencing and Full-Length Transcript Sequencing of Abrus precatorius.</title>
        <authorList>
            <person name="Hovde B.T."/>
            <person name="Daligault H.E."/>
            <person name="Hanschen E.R."/>
            <person name="Kunde Y.A."/>
            <person name="Johnson M.B."/>
            <person name="Starkenburg S.R."/>
            <person name="Johnson S.L."/>
        </authorList>
    </citation>
    <scope>NUCLEOTIDE SEQUENCE [LARGE SCALE GENOMIC DNA]</scope>
</reference>
<name>A0A8B8KK15_ABRPR</name>
<dbReference type="GO" id="GO:0005634">
    <property type="term" value="C:nucleus"/>
    <property type="evidence" value="ECO:0007669"/>
    <property type="project" value="TreeGrafter"/>
</dbReference>
<keyword evidence="3" id="KW-1185">Reference proteome</keyword>
<dbReference type="KEGG" id="aprc:113855761"/>
<dbReference type="InterPro" id="IPR018838">
    <property type="entry name" value="ZGRF1-like_N"/>
</dbReference>
<dbReference type="OrthoDB" id="6513042at2759"/>
<evidence type="ECO:0000313" key="3">
    <source>
        <dbReference type="Proteomes" id="UP000694853"/>
    </source>
</evidence>
<dbReference type="PANTHER" id="PTHR28535:SF1">
    <property type="entry name" value="PROTEIN ZGRF1"/>
    <property type="match status" value="1"/>
</dbReference>
<feature type="domain" description="5'-3' DNA helicase ZGRF1-like N-terminal" evidence="2">
    <location>
        <begin position="2"/>
        <end position="67"/>
    </location>
</feature>
<evidence type="ECO:0000256" key="1">
    <source>
        <dbReference type="SAM" id="MobiDB-lite"/>
    </source>
</evidence>
<feature type="domain" description="5'-3' DNA helicase ZGRF1-like N-terminal" evidence="2">
    <location>
        <begin position="108"/>
        <end position="184"/>
    </location>
</feature>
<dbReference type="GO" id="GO:0006302">
    <property type="term" value="P:double-strand break repair"/>
    <property type="evidence" value="ECO:0007669"/>
    <property type="project" value="TreeGrafter"/>
</dbReference>
<dbReference type="Proteomes" id="UP000694853">
    <property type="component" value="Unplaced"/>
</dbReference>